<gene>
    <name evidence="2" type="ORF">GRF29_216g661733</name>
</gene>
<organism evidence="2 3">
    <name type="scientific">Pseudopithomyces chartarum</name>
    <dbReference type="NCBI Taxonomy" id="1892770"/>
    <lineage>
        <taxon>Eukaryota</taxon>
        <taxon>Fungi</taxon>
        <taxon>Dikarya</taxon>
        <taxon>Ascomycota</taxon>
        <taxon>Pezizomycotina</taxon>
        <taxon>Dothideomycetes</taxon>
        <taxon>Pleosporomycetidae</taxon>
        <taxon>Pleosporales</taxon>
        <taxon>Massarineae</taxon>
        <taxon>Didymosphaeriaceae</taxon>
        <taxon>Pseudopithomyces</taxon>
    </lineage>
</organism>
<protein>
    <submittedName>
        <fullName evidence="2">Uncharacterized protein</fullName>
    </submittedName>
</protein>
<dbReference type="EMBL" id="WVTA01000018">
    <property type="protein sequence ID" value="KAK3197575.1"/>
    <property type="molecule type" value="Genomic_DNA"/>
</dbReference>
<keyword evidence="3" id="KW-1185">Reference proteome</keyword>
<name>A0AAN6LLT3_9PLEO</name>
<evidence type="ECO:0000313" key="2">
    <source>
        <dbReference type="EMBL" id="KAK3197575.1"/>
    </source>
</evidence>
<sequence>MAAHSPSRPMSSYSAHSTIRRVTPSPDYLTDALSSGLAAHSTPRPTIHTQSMNNLIHRKLDETIYREVDLVEQHMHKESETHEATEAQNVYDSGEDLVSRTQSVTSPAQHENIARKITPSRIPGPSNLNPSRADEATGLQRRKAGRISNTKLGAPRQHRPLLLSRLPSRPAALEKQVVTAGSGSQAASVGLAMPAEPVETPPTISDEERARLADFMLFPTEDPFTADMPIQLPVDNTIRPALYPDPPSEDCFRPQMDKHDDPDALAPFPESPRKPIPPVWKPSEKHGHRYSSSQDTNPDEITPISPLTIRKNIIPRHASTASWKSNATFSTPGRDEMERKKGHLYAMDEGPFGAAKGMQELAEKRRQVSEGKSVSQRFEEAGEREKKKKEKGEGEGGGLCRCVMM</sequence>
<feature type="region of interest" description="Disordered" evidence="1">
    <location>
        <begin position="268"/>
        <end position="305"/>
    </location>
</feature>
<proteinExistence type="predicted"/>
<comment type="caution">
    <text evidence="2">The sequence shown here is derived from an EMBL/GenBank/DDBJ whole genome shotgun (WGS) entry which is preliminary data.</text>
</comment>
<evidence type="ECO:0000313" key="3">
    <source>
        <dbReference type="Proteomes" id="UP001280581"/>
    </source>
</evidence>
<dbReference type="Proteomes" id="UP001280581">
    <property type="component" value="Unassembled WGS sequence"/>
</dbReference>
<evidence type="ECO:0000256" key="1">
    <source>
        <dbReference type="SAM" id="MobiDB-lite"/>
    </source>
</evidence>
<accession>A0AAN6LLT3</accession>
<feature type="region of interest" description="Disordered" evidence="1">
    <location>
        <begin position="361"/>
        <end position="405"/>
    </location>
</feature>
<feature type="region of interest" description="Disordered" evidence="1">
    <location>
        <begin position="103"/>
        <end position="151"/>
    </location>
</feature>
<feature type="compositionally biased region" description="Basic and acidic residues" evidence="1">
    <location>
        <begin position="377"/>
        <end position="394"/>
    </location>
</feature>
<dbReference type="AlphaFoldDB" id="A0AAN6LLT3"/>
<reference evidence="2 3" key="1">
    <citation type="submission" date="2021-02" db="EMBL/GenBank/DDBJ databases">
        <title>Genome assembly of Pseudopithomyces chartarum.</title>
        <authorList>
            <person name="Jauregui R."/>
            <person name="Singh J."/>
            <person name="Voisey C."/>
        </authorList>
    </citation>
    <scope>NUCLEOTIDE SEQUENCE [LARGE SCALE GENOMIC DNA]</scope>
    <source>
        <strain evidence="2 3">AGR01</strain>
    </source>
</reference>